<keyword evidence="7" id="KW-0677">Repeat</keyword>
<feature type="transmembrane region" description="Helical" evidence="11">
    <location>
        <begin position="46"/>
        <end position="64"/>
    </location>
</feature>
<dbReference type="InterPro" id="IPR047664">
    <property type="entry name" value="SWEET"/>
</dbReference>
<dbReference type="SMR" id="A0A8T3AV83"/>
<comment type="function">
    <text evidence="10">Mediates both low-affinity uptake and efflux of sugar across the plasma membrane.</text>
</comment>
<dbReference type="Proteomes" id="UP000829196">
    <property type="component" value="Unassembled WGS sequence"/>
</dbReference>
<evidence type="ECO:0000256" key="4">
    <source>
        <dbReference type="ARBA" id="ARBA00022475"/>
    </source>
</evidence>
<dbReference type="OrthoDB" id="409725at2759"/>
<dbReference type="EMBL" id="JAGYWB010000013">
    <property type="protein sequence ID" value="KAI0500383.1"/>
    <property type="molecule type" value="Genomic_DNA"/>
</dbReference>
<feature type="transmembrane region" description="Helical" evidence="11">
    <location>
        <begin position="12"/>
        <end position="34"/>
    </location>
</feature>
<evidence type="ECO:0000313" key="13">
    <source>
        <dbReference type="Proteomes" id="UP000829196"/>
    </source>
</evidence>
<evidence type="ECO:0000256" key="2">
    <source>
        <dbReference type="ARBA" id="ARBA00007809"/>
    </source>
</evidence>
<feature type="transmembrane region" description="Helical" evidence="11">
    <location>
        <begin position="132"/>
        <end position="151"/>
    </location>
</feature>
<evidence type="ECO:0000256" key="5">
    <source>
        <dbReference type="ARBA" id="ARBA00022597"/>
    </source>
</evidence>
<keyword evidence="13" id="KW-1185">Reference proteome</keyword>
<dbReference type="GO" id="GO:0051119">
    <property type="term" value="F:sugar transmembrane transporter activity"/>
    <property type="evidence" value="ECO:0007669"/>
    <property type="project" value="InterPro"/>
</dbReference>
<comment type="caution">
    <text evidence="12">The sequence shown here is derived from an EMBL/GenBank/DDBJ whole genome shotgun (WGS) entry which is preliminary data.</text>
</comment>
<evidence type="ECO:0000256" key="7">
    <source>
        <dbReference type="ARBA" id="ARBA00022737"/>
    </source>
</evidence>
<feature type="transmembrane region" description="Helical" evidence="11">
    <location>
        <begin position="76"/>
        <end position="95"/>
    </location>
</feature>
<evidence type="ECO:0000256" key="9">
    <source>
        <dbReference type="ARBA" id="ARBA00023136"/>
    </source>
</evidence>
<dbReference type="GO" id="GO:0005886">
    <property type="term" value="C:plasma membrane"/>
    <property type="evidence" value="ECO:0007669"/>
    <property type="project" value="UniProtKB-SubCell"/>
</dbReference>
<dbReference type="FunFam" id="1.20.1280.290:FF:000003">
    <property type="entry name" value="Bidirectional sugar transporter SWEET"/>
    <property type="match status" value="1"/>
</dbReference>
<dbReference type="Gene3D" id="1.20.1280.290">
    <property type="match status" value="2"/>
</dbReference>
<evidence type="ECO:0000256" key="10">
    <source>
        <dbReference type="ARBA" id="ARBA00037238"/>
    </source>
</evidence>
<evidence type="ECO:0000256" key="8">
    <source>
        <dbReference type="ARBA" id="ARBA00022989"/>
    </source>
</evidence>
<evidence type="ECO:0008006" key="14">
    <source>
        <dbReference type="Google" id="ProtNLM"/>
    </source>
</evidence>
<feature type="transmembrane region" description="Helical" evidence="11">
    <location>
        <begin position="189"/>
        <end position="213"/>
    </location>
</feature>
<dbReference type="AlphaFoldDB" id="A0A8T3AV83"/>
<comment type="subcellular location">
    <subcellularLocation>
        <location evidence="1">Cell membrane</location>
        <topology evidence="1">Multi-pass membrane protein</topology>
    </subcellularLocation>
</comment>
<keyword evidence="3" id="KW-0813">Transport</keyword>
<feature type="transmembrane region" description="Helical" evidence="11">
    <location>
        <begin position="102"/>
        <end position="126"/>
    </location>
</feature>
<name>A0A8T3AV83_DENNO</name>
<dbReference type="Pfam" id="PF03083">
    <property type="entry name" value="MtN3_slv"/>
    <property type="match status" value="2"/>
</dbReference>
<dbReference type="PANTHER" id="PTHR10791:SF37">
    <property type="entry name" value="OS09G0508250 PROTEIN"/>
    <property type="match status" value="1"/>
</dbReference>
<reference evidence="12" key="1">
    <citation type="journal article" date="2022" name="Front. Genet.">
        <title>Chromosome-Scale Assembly of the Dendrobium nobile Genome Provides Insights Into the Molecular Mechanism of the Biosynthesis of the Medicinal Active Ingredient of Dendrobium.</title>
        <authorList>
            <person name="Xu Q."/>
            <person name="Niu S.-C."/>
            <person name="Li K.-L."/>
            <person name="Zheng P.-J."/>
            <person name="Zhang X.-J."/>
            <person name="Jia Y."/>
            <person name="Liu Y."/>
            <person name="Niu Y.-X."/>
            <person name="Yu L.-H."/>
            <person name="Chen D.-F."/>
            <person name="Zhang G.-Q."/>
        </authorList>
    </citation>
    <scope>NUCLEOTIDE SEQUENCE</scope>
    <source>
        <tissue evidence="12">Leaf</tissue>
    </source>
</reference>
<keyword evidence="4" id="KW-1003">Cell membrane</keyword>
<dbReference type="FunFam" id="1.20.1280.290:FF:000001">
    <property type="entry name" value="Bidirectional sugar transporter SWEET"/>
    <property type="match status" value="1"/>
</dbReference>
<keyword evidence="8 11" id="KW-1133">Transmembrane helix</keyword>
<evidence type="ECO:0000256" key="1">
    <source>
        <dbReference type="ARBA" id="ARBA00004651"/>
    </source>
</evidence>
<gene>
    <name evidence="12" type="ORF">KFK09_018595</name>
</gene>
<organism evidence="12 13">
    <name type="scientific">Dendrobium nobile</name>
    <name type="common">Orchid</name>
    <dbReference type="NCBI Taxonomy" id="94219"/>
    <lineage>
        <taxon>Eukaryota</taxon>
        <taxon>Viridiplantae</taxon>
        <taxon>Streptophyta</taxon>
        <taxon>Embryophyta</taxon>
        <taxon>Tracheophyta</taxon>
        <taxon>Spermatophyta</taxon>
        <taxon>Magnoliopsida</taxon>
        <taxon>Liliopsida</taxon>
        <taxon>Asparagales</taxon>
        <taxon>Orchidaceae</taxon>
        <taxon>Epidendroideae</taxon>
        <taxon>Malaxideae</taxon>
        <taxon>Dendrobiinae</taxon>
        <taxon>Dendrobium</taxon>
    </lineage>
</organism>
<accession>A0A8T3AV83</accession>
<evidence type="ECO:0000256" key="3">
    <source>
        <dbReference type="ARBA" id="ARBA00022448"/>
    </source>
</evidence>
<proteinExistence type="inferred from homology"/>
<evidence type="ECO:0000256" key="6">
    <source>
        <dbReference type="ARBA" id="ARBA00022692"/>
    </source>
</evidence>
<sequence>MSQIFSNLFLMLILSGNLISFMVFLAPVTIFYGIYKRKSTEGFHSVRYVIAHFSCMLWVYYAYIKTDEILHITNNAFGLLVESVYIVIYLIYAPLRAKKLTAAIVIFLNVTIFGVIVAITLLLFHGQKRLNILGWICVGFSVIFFAAPLSIMRLVIRTKNVEFMPFNLSILETISAAVWLGYGLMSKDIYVALTNIVGLLFGIAKMVLDLLYLQRCQAGKQ</sequence>
<dbReference type="InterPro" id="IPR004316">
    <property type="entry name" value="SWEET_rpt"/>
</dbReference>
<keyword evidence="9 11" id="KW-0472">Membrane</keyword>
<comment type="similarity">
    <text evidence="2">Belongs to the SWEET sugar transporter family.</text>
</comment>
<evidence type="ECO:0000256" key="11">
    <source>
        <dbReference type="SAM" id="Phobius"/>
    </source>
</evidence>
<protein>
    <recommendedName>
        <fullName evidence="14">Bidirectional sugar transporter SWEET</fullName>
    </recommendedName>
</protein>
<evidence type="ECO:0000313" key="12">
    <source>
        <dbReference type="EMBL" id="KAI0500383.1"/>
    </source>
</evidence>
<dbReference type="PANTHER" id="PTHR10791">
    <property type="entry name" value="RAG1-ACTIVATING PROTEIN 1"/>
    <property type="match status" value="1"/>
</dbReference>
<keyword evidence="5" id="KW-0762">Sugar transport</keyword>
<keyword evidence="6 11" id="KW-0812">Transmembrane</keyword>